<dbReference type="InterPro" id="IPR005754">
    <property type="entry name" value="Sortase"/>
</dbReference>
<accession>A0A5J6VAM8</accession>
<organism evidence="3 4">
    <name type="scientific">Ornithinimicrobium pratense</name>
    <dbReference type="NCBI Taxonomy" id="2593973"/>
    <lineage>
        <taxon>Bacteria</taxon>
        <taxon>Bacillati</taxon>
        <taxon>Actinomycetota</taxon>
        <taxon>Actinomycetes</taxon>
        <taxon>Micrococcales</taxon>
        <taxon>Ornithinimicrobiaceae</taxon>
        <taxon>Ornithinimicrobium</taxon>
    </lineage>
</organism>
<dbReference type="CDD" id="cd05829">
    <property type="entry name" value="Sortase_F"/>
    <property type="match status" value="1"/>
</dbReference>
<sequence length="229" mass="24147">MVAYYVTEAPAVSSTRALAASPGEVSPLTIPDAPAPAPRLNPDAPGQPGAPDQSHPSDRATSGPPSLPTHEVTDGEISRPTNLTVDGIEVDSVLRPLGLNADGSLEVPPPGPRYDDAGWFTGSPRPGEVGPAILLGHVNGVGGKPSVFFRLAELRPGDRVTVGREDGSQARFEVYRVEQHPKDAFPTAAVYGDTTGSELRLITCAGEWDHSTGHYRDNTVVYATRILEP</sequence>
<reference evidence="3 4" key="1">
    <citation type="submission" date="2019-09" db="EMBL/GenBank/DDBJ databases">
        <title>Serinicoccus pratensis sp. nov., isolated from meadow soil.</title>
        <authorList>
            <person name="Zhang W."/>
        </authorList>
    </citation>
    <scope>NUCLEOTIDE SEQUENCE [LARGE SCALE GENOMIC DNA]</scope>
    <source>
        <strain evidence="3 4">W204</strain>
    </source>
</reference>
<keyword evidence="4" id="KW-1185">Reference proteome</keyword>
<dbReference type="NCBIfam" id="NF033748">
    <property type="entry name" value="class_F_sortase"/>
    <property type="match status" value="1"/>
</dbReference>
<proteinExistence type="predicted"/>
<dbReference type="InterPro" id="IPR023365">
    <property type="entry name" value="Sortase_dom-sf"/>
</dbReference>
<evidence type="ECO:0000313" key="4">
    <source>
        <dbReference type="Proteomes" id="UP000326546"/>
    </source>
</evidence>
<dbReference type="EMBL" id="CP044427">
    <property type="protein sequence ID" value="QFG70353.1"/>
    <property type="molecule type" value="Genomic_DNA"/>
</dbReference>
<dbReference type="Pfam" id="PF04203">
    <property type="entry name" value="Sortase"/>
    <property type="match status" value="1"/>
</dbReference>
<dbReference type="OrthoDB" id="525039at2"/>
<name>A0A5J6VAM8_9MICO</name>
<dbReference type="AlphaFoldDB" id="A0A5J6VAM8"/>
<dbReference type="GO" id="GO:0016787">
    <property type="term" value="F:hydrolase activity"/>
    <property type="evidence" value="ECO:0007669"/>
    <property type="project" value="UniProtKB-KW"/>
</dbReference>
<dbReference type="InterPro" id="IPR042001">
    <property type="entry name" value="Sortase_F"/>
</dbReference>
<feature type="region of interest" description="Disordered" evidence="2">
    <location>
        <begin position="1"/>
        <end position="83"/>
    </location>
</feature>
<evidence type="ECO:0000313" key="3">
    <source>
        <dbReference type="EMBL" id="QFG70353.1"/>
    </source>
</evidence>
<protein>
    <submittedName>
        <fullName evidence="3">Class F sortase</fullName>
    </submittedName>
</protein>
<dbReference type="KEGG" id="serw:FY030_13545"/>
<evidence type="ECO:0000256" key="2">
    <source>
        <dbReference type="SAM" id="MobiDB-lite"/>
    </source>
</evidence>
<evidence type="ECO:0000256" key="1">
    <source>
        <dbReference type="ARBA" id="ARBA00022801"/>
    </source>
</evidence>
<gene>
    <name evidence="3" type="ORF">FY030_13545</name>
</gene>
<dbReference type="Gene3D" id="2.40.260.10">
    <property type="entry name" value="Sortase"/>
    <property type="match status" value="1"/>
</dbReference>
<dbReference type="Proteomes" id="UP000326546">
    <property type="component" value="Chromosome"/>
</dbReference>
<dbReference type="SUPFAM" id="SSF63817">
    <property type="entry name" value="Sortase"/>
    <property type="match status" value="1"/>
</dbReference>
<keyword evidence="1" id="KW-0378">Hydrolase</keyword>